<keyword evidence="1" id="KW-0812">Transmembrane</keyword>
<accession>A0A9P6AHJ3</accession>
<protein>
    <submittedName>
        <fullName evidence="2">Uncharacterized protein</fullName>
    </submittedName>
</protein>
<evidence type="ECO:0000256" key="1">
    <source>
        <dbReference type="SAM" id="Phobius"/>
    </source>
</evidence>
<name>A0A9P6AHJ3_9AGAM</name>
<feature type="transmembrane region" description="Helical" evidence="1">
    <location>
        <begin position="61"/>
        <end position="79"/>
    </location>
</feature>
<evidence type="ECO:0000313" key="3">
    <source>
        <dbReference type="Proteomes" id="UP000886523"/>
    </source>
</evidence>
<dbReference type="AlphaFoldDB" id="A0A9P6AHJ3"/>
<gene>
    <name evidence="2" type="ORF">BS47DRAFT_1431344</name>
</gene>
<evidence type="ECO:0000313" key="2">
    <source>
        <dbReference type="EMBL" id="KAF9505893.1"/>
    </source>
</evidence>
<comment type="caution">
    <text evidence="2">The sequence shown here is derived from an EMBL/GenBank/DDBJ whole genome shotgun (WGS) entry which is preliminary data.</text>
</comment>
<reference evidence="2" key="1">
    <citation type="journal article" date="2020" name="Nat. Commun.">
        <title>Large-scale genome sequencing of mycorrhizal fungi provides insights into the early evolution of symbiotic traits.</title>
        <authorList>
            <person name="Miyauchi S."/>
            <person name="Kiss E."/>
            <person name="Kuo A."/>
            <person name="Drula E."/>
            <person name="Kohler A."/>
            <person name="Sanchez-Garcia M."/>
            <person name="Morin E."/>
            <person name="Andreopoulos B."/>
            <person name="Barry K.W."/>
            <person name="Bonito G."/>
            <person name="Buee M."/>
            <person name="Carver A."/>
            <person name="Chen C."/>
            <person name="Cichocki N."/>
            <person name="Clum A."/>
            <person name="Culley D."/>
            <person name="Crous P.W."/>
            <person name="Fauchery L."/>
            <person name="Girlanda M."/>
            <person name="Hayes R.D."/>
            <person name="Keri Z."/>
            <person name="LaButti K."/>
            <person name="Lipzen A."/>
            <person name="Lombard V."/>
            <person name="Magnuson J."/>
            <person name="Maillard F."/>
            <person name="Murat C."/>
            <person name="Nolan M."/>
            <person name="Ohm R.A."/>
            <person name="Pangilinan J."/>
            <person name="Pereira M.F."/>
            <person name="Perotto S."/>
            <person name="Peter M."/>
            <person name="Pfister S."/>
            <person name="Riley R."/>
            <person name="Sitrit Y."/>
            <person name="Stielow J.B."/>
            <person name="Szollosi G."/>
            <person name="Zifcakova L."/>
            <person name="Stursova M."/>
            <person name="Spatafora J.W."/>
            <person name="Tedersoo L."/>
            <person name="Vaario L.M."/>
            <person name="Yamada A."/>
            <person name="Yan M."/>
            <person name="Wang P."/>
            <person name="Xu J."/>
            <person name="Bruns T."/>
            <person name="Baldrian P."/>
            <person name="Vilgalys R."/>
            <person name="Dunand C."/>
            <person name="Henrissat B."/>
            <person name="Grigoriev I.V."/>
            <person name="Hibbett D."/>
            <person name="Nagy L.G."/>
            <person name="Martin F.M."/>
        </authorList>
    </citation>
    <scope>NUCLEOTIDE SEQUENCE</scope>
    <source>
        <strain evidence="2">UP504</strain>
    </source>
</reference>
<keyword evidence="1" id="KW-0472">Membrane</keyword>
<organism evidence="2 3">
    <name type="scientific">Hydnum rufescens UP504</name>
    <dbReference type="NCBI Taxonomy" id="1448309"/>
    <lineage>
        <taxon>Eukaryota</taxon>
        <taxon>Fungi</taxon>
        <taxon>Dikarya</taxon>
        <taxon>Basidiomycota</taxon>
        <taxon>Agaricomycotina</taxon>
        <taxon>Agaricomycetes</taxon>
        <taxon>Cantharellales</taxon>
        <taxon>Hydnaceae</taxon>
        <taxon>Hydnum</taxon>
    </lineage>
</organism>
<sequence>MANLDPNNWNPSLQITATSLRDPGLSQKWDVIFIAYSTLCDLHPHAIQIRIMALGPRGLPLQQSSLFAIAIFMIASFWVKTRRNHRDCDKQYTKPLGISSMHGGHFNGKYWGFILSTQGESVQCAMASRELCLNIILPWKPFFQTDWK</sequence>
<proteinExistence type="predicted"/>
<dbReference type="EMBL" id="MU129132">
    <property type="protein sequence ID" value="KAF9505893.1"/>
    <property type="molecule type" value="Genomic_DNA"/>
</dbReference>
<keyword evidence="3" id="KW-1185">Reference proteome</keyword>
<dbReference type="Proteomes" id="UP000886523">
    <property type="component" value="Unassembled WGS sequence"/>
</dbReference>
<keyword evidence="1" id="KW-1133">Transmembrane helix</keyword>